<keyword evidence="4" id="KW-0472">Membrane</keyword>
<dbReference type="Pfam" id="PF02104">
    <property type="entry name" value="SURF1"/>
    <property type="match status" value="1"/>
</dbReference>
<accession>A0A328D2J5</accession>
<evidence type="ECO:0000313" key="7">
    <source>
        <dbReference type="EMBL" id="RAL40032.1"/>
    </source>
</evidence>
<sequence>MGVGKDVRPAAAREAVAGTVAARRLYEFITTKLYTRMSSIISRNLLTILHRRGGNSAEILKFSPHPTCSSPFRIAVAAFSTVSQNQPPENDKRSSWSNVFLFIPGAITFGLGTWQILRRKEKVEILEYMQNRLGMDPLKCNELSLSSEDLNGLELRKVLCRGAFDEMKSVYVGPRSRSISGVIENGYYVITPLQPVSDDPKDSTRSPILVNRGWVPLSWRDKYLEMSKDEMQPLSVLAPSALEHEKYSWWRIWSKKLKYSEGNVKSVISPIEVVGVIRGSEKPSIFVPENDPNSNQWFYVDTPAIARACGLPENTLYIEAINDNVDPSSPYPLPKDLNTLLCSSVMPQDHLNYTLTCWQTLRGAKLVLPSTFEPFAPTKLLRLVGLENPLRSSSMTMRFRFLFIGSNEMFGSESSSYKSTKEILIEPDDPIKRRLFDESSTTKSEKTLKSIKVEK</sequence>
<dbReference type="PANTHER" id="PTHR23427:SF2">
    <property type="entry name" value="SURFEIT LOCUS PROTEIN 1"/>
    <property type="match status" value="1"/>
</dbReference>
<keyword evidence="2" id="KW-0812">Transmembrane</keyword>
<evidence type="ECO:0000256" key="1">
    <source>
        <dbReference type="ARBA" id="ARBA00004370"/>
    </source>
</evidence>
<comment type="subcellular location">
    <subcellularLocation>
        <location evidence="1">Membrane</location>
    </subcellularLocation>
    <subcellularLocation>
        <location evidence="5">Mitochondrion inner membrane</location>
        <topology evidence="5">Multi-pass membrane protein</topology>
    </subcellularLocation>
</comment>
<organism evidence="7 8">
    <name type="scientific">Cuscuta australis</name>
    <dbReference type="NCBI Taxonomy" id="267555"/>
    <lineage>
        <taxon>Eukaryota</taxon>
        <taxon>Viridiplantae</taxon>
        <taxon>Streptophyta</taxon>
        <taxon>Embryophyta</taxon>
        <taxon>Tracheophyta</taxon>
        <taxon>Spermatophyta</taxon>
        <taxon>Magnoliopsida</taxon>
        <taxon>eudicotyledons</taxon>
        <taxon>Gunneridae</taxon>
        <taxon>Pentapetalae</taxon>
        <taxon>asterids</taxon>
        <taxon>lamiids</taxon>
        <taxon>Solanales</taxon>
        <taxon>Convolvulaceae</taxon>
        <taxon>Cuscuteae</taxon>
        <taxon>Cuscuta</taxon>
        <taxon>Cuscuta subgen. Grammica</taxon>
        <taxon>Cuscuta sect. Cleistogrammica</taxon>
    </lineage>
</organism>
<dbReference type="InterPro" id="IPR045214">
    <property type="entry name" value="Surf1/Surf4"/>
</dbReference>
<protein>
    <recommendedName>
        <fullName evidence="5">SURF1-like protein</fullName>
    </recommendedName>
</protein>
<keyword evidence="3" id="KW-1133">Transmembrane helix</keyword>
<feature type="region of interest" description="Disordered" evidence="6">
    <location>
        <begin position="435"/>
        <end position="455"/>
    </location>
</feature>
<evidence type="ECO:0000256" key="5">
    <source>
        <dbReference type="RuleBase" id="RU363076"/>
    </source>
</evidence>
<name>A0A328D2J5_9ASTE</name>
<evidence type="ECO:0000256" key="6">
    <source>
        <dbReference type="SAM" id="MobiDB-lite"/>
    </source>
</evidence>
<dbReference type="Proteomes" id="UP000249390">
    <property type="component" value="Unassembled WGS sequence"/>
</dbReference>
<evidence type="ECO:0000256" key="4">
    <source>
        <dbReference type="ARBA" id="ARBA00023136"/>
    </source>
</evidence>
<gene>
    <name evidence="7" type="ORF">DM860_008172</name>
</gene>
<dbReference type="EMBL" id="NQVE01000195">
    <property type="protein sequence ID" value="RAL40032.1"/>
    <property type="molecule type" value="Genomic_DNA"/>
</dbReference>
<evidence type="ECO:0000256" key="3">
    <source>
        <dbReference type="ARBA" id="ARBA00022989"/>
    </source>
</evidence>
<comment type="caution">
    <text evidence="7">The sequence shown here is derived from an EMBL/GenBank/DDBJ whole genome shotgun (WGS) entry which is preliminary data.</text>
</comment>
<feature type="compositionally biased region" description="Basic and acidic residues" evidence="6">
    <location>
        <begin position="443"/>
        <end position="455"/>
    </location>
</feature>
<comment type="function">
    <text evidence="5">Probably involved in the biogenesis of the COX complex.</text>
</comment>
<comment type="similarity">
    <text evidence="5">Belongs to the SURF1 family.</text>
</comment>
<dbReference type="PROSITE" id="PS50895">
    <property type="entry name" value="SURF1"/>
    <property type="match status" value="1"/>
</dbReference>
<dbReference type="PANTHER" id="PTHR23427">
    <property type="entry name" value="SURFEIT LOCUS PROTEIN"/>
    <property type="match status" value="1"/>
</dbReference>
<dbReference type="InterPro" id="IPR002994">
    <property type="entry name" value="Surf1/Shy1"/>
</dbReference>
<evidence type="ECO:0000313" key="8">
    <source>
        <dbReference type="Proteomes" id="UP000249390"/>
    </source>
</evidence>
<keyword evidence="5" id="KW-0496">Mitochondrion</keyword>
<dbReference type="CDD" id="cd06662">
    <property type="entry name" value="SURF1"/>
    <property type="match status" value="1"/>
</dbReference>
<proteinExistence type="inferred from homology"/>
<dbReference type="AlphaFoldDB" id="A0A328D2J5"/>
<dbReference type="GO" id="GO:0005743">
    <property type="term" value="C:mitochondrial inner membrane"/>
    <property type="evidence" value="ECO:0007669"/>
    <property type="project" value="UniProtKB-SubCell"/>
</dbReference>
<keyword evidence="8" id="KW-1185">Reference proteome</keyword>
<evidence type="ECO:0000256" key="2">
    <source>
        <dbReference type="ARBA" id="ARBA00022692"/>
    </source>
</evidence>
<reference evidence="7 8" key="1">
    <citation type="submission" date="2018-06" db="EMBL/GenBank/DDBJ databases">
        <title>The Genome of Cuscuta australis (Dodder) Provides Insight into the Evolution of Plant Parasitism.</title>
        <authorList>
            <person name="Liu H."/>
        </authorList>
    </citation>
    <scope>NUCLEOTIDE SEQUENCE [LARGE SCALE GENOMIC DNA]</scope>
    <source>
        <strain evidence="8">cv. Yunnan</strain>
        <tissue evidence="7">Vines</tissue>
    </source>
</reference>
<keyword evidence="5" id="KW-0999">Mitochondrion inner membrane</keyword>